<evidence type="ECO:0000256" key="17">
    <source>
        <dbReference type="ARBA" id="ARBA00023273"/>
    </source>
</evidence>
<keyword evidence="12" id="KW-0863">Zinc-finger</keyword>
<dbReference type="InterPro" id="IPR000095">
    <property type="entry name" value="CRIB_dom"/>
</dbReference>
<evidence type="ECO:0000256" key="9">
    <source>
        <dbReference type="ARBA" id="ARBA00022679"/>
    </source>
</evidence>
<dbReference type="InterPro" id="IPR050839">
    <property type="entry name" value="Rho-assoc_Ser/Thr_Kinase"/>
</dbReference>
<evidence type="ECO:0000313" key="31">
    <source>
        <dbReference type="EMBL" id="NWY18743.1"/>
    </source>
</evidence>
<evidence type="ECO:0000256" key="19">
    <source>
        <dbReference type="ARBA" id="ARBA00048679"/>
    </source>
</evidence>
<evidence type="ECO:0000256" key="23">
    <source>
        <dbReference type="SAM" id="Coils"/>
    </source>
</evidence>
<dbReference type="SUPFAM" id="SSF50729">
    <property type="entry name" value="PH domain-like"/>
    <property type="match status" value="1"/>
</dbReference>
<dbReference type="InterPro" id="IPR046349">
    <property type="entry name" value="C1-like_sf"/>
</dbReference>
<reference evidence="31 32" key="1">
    <citation type="submission" date="2019-09" db="EMBL/GenBank/DDBJ databases">
        <title>Bird 10,000 Genomes (B10K) Project - Family phase.</title>
        <authorList>
            <person name="Zhang G."/>
        </authorList>
    </citation>
    <scope>NUCLEOTIDE SEQUENCE [LARGE SCALE GENOMIC DNA]</scope>
    <source>
        <strain evidence="31">OUT-0022</strain>
        <tissue evidence="31">Blood</tissue>
    </source>
</reference>
<dbReference type="FunFam" id="3.30.200.20:FF:001055">
    <property type="entry name" value="Serine/threonine-protein kinase MRCK beta"/>
    <property type="match status" value="1"/>
</dbReference>
<dbReference type="PANTHER" id="PTHR22988">
    <property type="entry name" value="MYOTONIC DYSTROPHY S/T KINASE-RELATED"/>
    <property type="match status" value="1"/>
</dbReference>
<feature type="non-terminal residue" evidence="31">
    <location>
        <position position="1731"/>
    </location>
</feature>
<dbReference type="CDD" id="cd01243">
    <property type="entry name" value="PH_MRCK"/>
    <property type="match status" value="1"/>
</dbReference>
<dbReference type="PROSITE" id="PS50011">
    <property type="entry name" value="PROTEIN_KINASE_DOM"/>
    <property type="match status" value="1"/>
</dbReference>
<evidence type="ECO:0000256" key="13">
    <source>
        <dbReference type="ARBA" id="ARBA00022777"/>
    </source>
</evidence>
<dbReference type="FunFam" id="3.30.60.20:FF:000005">
    <property type="entry name" value="Non-specific serine/threonine protein kinase"/>
    <property type="match status" value="1"/>
</dbReference>
<dbReference type="GO" id="GO:0005737">
    <property type="term" value="C:cytoplasm"/>
    <property type="evidence" value="ECO:0007669"/>
    <property type="project" value="UniProtKB-SubCell"/>
</dbReference>
<evidence type="ECO:0000256" key="18">
    <source>
        <dbReference type="ARBA" id="ARBA00047899"/>
    </source>
</evidence>
<dbReference type="Pfam" id="PF00069">
    <property type="entry name" value="Pkinase"/>
    <property type="match status" value="1"/>
</dbReference>
<dbReference type="PROSITE" id="PS51285">
    <property type="entry name" value="AGC_KINASE_CTER"/>
    <property type="match status" value="1"/>
</dbReference>
<evidence type="ECO:0000256" key="11">
    <source>
        <dbReference type="ARBA" id="ARBA00022741"/>
    </source>
</evidence>
<dbReference type="EC" id="2.7.11.1" evidence="5"/>
<evidence type="ECO:0000256" key="1">
    <source>
        <dbReference type="ARBA" id="ARBA00001946"/>
    </source>
</evidence>
<dbReference type="SUPFAM" id="SSF57889">
    <property type="entry name" value="Cysteine-rich domain"/>
    <property type="match status" value="1"/>
</dbReference>
<dbReference type="InterPro" id="IPR036322">
    <property type="entry name" value="WD40_repeat_dom_sf"/>
</dbReference>
<feature type="domain" description="AGC-kinase C-terminal" evidence="30">
    <location>
        <begin position="344"/>
        <end position="414"/>
    </location>
</feature>
<dbReference type="Pfam" id="PF08826">
    <property type="entry name" value="DMPK_coil"/>
    <property type="match status" value="1"/>
</dbReference>
<dbReference type="Pfam" id="PF00130">
    <property type="entry name" value="C1_1"/>
    <property type="match status" value="1"/>
</dbReference>
<dbReference type="InterPro" id="IPR031597">
    <property type="entry name" value="KELK"/>
</dbReference>
<dbReference type="Gene3D" id="3.30.200.20">
    <property type="entry name" value="Phosphorylase Kinase, domain 1"/>
    <property type="match status" value="1"/>
</dbReference>
<dbReference type="Gene3D" id="1.10.510.10">
    <property type="entry name" value="Transferase(Phosphotransferase) domain 1"/>
    <property type="match status" value="1"/>
</dbReference>
<keyword evidence="11 22" id="KW-0547">Nucleotide-binding</keyword>
<evidence type="ECO:0000256" key="4">
    <source>
        <dbReference type="ARBA" id="ARBA00005719"/>
    </source>
</evidence>
<dbReference type="FunFam" id="2.30.29.30:FF:000032">
    <property type="entry name" value="Non-specific serine/threonine protein kinase"/>
    <property type="match status" value="1"/>
</dbReference>
<dbReference type="PROSITE" id="PS00107">
    <property type="entry name" value="PROTEIN_KINASE_ATP"/>
    <property type="match status" value="1"/>
</dbReference>
<feature type="compositionally biased region" description="Polar residues" evidence="24">
    <location>
        <begin position="1603"/>
        <end position="1618"/>
    </location>
</feature>
<evidence type="ECO:0000256" key="20">
    <source>
        <dbReference type="ARBA" id="ARBA00073692"/>
    </source>
</evidence>
<feature type="compositionally biased region" description="Polar residues" evidence="24">
    <location>
        <begin position="504"/>
        <end position="515"/>
    </location>
</feature>
<dbReference type="GO" id="GO:0031032">
    <property type="term" value="P:actomyosin structure organization"/>
    <property type="evidence" value="ECO:0007669"/>
    <property type="project" value="TreeGrafter"/>
</dbReference>
<evidence type="ECO:0000256" key="10">
    <source>
        <dbReference type="ARBA" id="ARBA00022723"/>
    </source>
</evidence>
<keyword evidence="9" id="KW-0808">Transferase</keyword>
<evidence type="ECO:0000256" key="8">
    <source>
        <dbReference type="ARBA" id="ARBA00022553"/>
    </source>
</evidence>
<feature type="compositionally biased region" description="Low complexity" evidence="24">
    <location>
        <begin position="1695"/>
        <end position="1706"/>
    </location>
</feature>
<evidence type="ECO:0000256" key="5">
    <source>
        <dbReference type="ARBA" id="ARBA00012513"/>
    </source>
</evidence>
<evidence type="ECO:0000259" key="28">
    <source>
        <dbReference type="PROSITE" id="PS50108"/>
    </source>
</evidence>
<feature type="domain" description="Protein kinase" evidence="26">
    <location>
        <begin position="77"/>
        <end position="343"/>
    </location>
</feature>
<dbReference type="GO" id="GO:0042641">
    <property type="term" value="C:actomyosin"/>
    <property type="evidence" value="ECO:0007669"/>
    <property type="project" value="TreeGrafter"/>
</dbReference>
<comment type="caution">
    <text evidence="31">The sequence shown here is derived from an EMBL/GenBank/DDBJ whole genome shotgun (WGS) entry which is preliminary data.</text>
</comment>
<feature type="domain" description="CNH" evidence="29">
    <location>
        <begin position="1226"/>
        <end position="1498"/>
    </location>
</feature>
<evidence type="ECO:0000256" key="24">
    <source>
        <dbReference type="SAM" id="MobiDB-lite"/>
    </source>
</evidence>
<dbReference type="SUPFAM" id="SSF50978">
    <property type="entry name" value="WD40 repeat-like"/>
    <property type="match status" value="1"/>
</dbReference>
<feature type="region of interest" description="Disordered" evidence="24">
    <location>
        <begin position="1603"/>
        <end position="1731"/>
    </location>
</feature>
<evidence type="ECO:0000256" key="16">
    <source>
        <dbReference type="ARBA" id="ARBA00023054"/>
    </source>
</evidence>
<dbReference type="SMART" id="SM00109">
    <property type="entry name" value="C1"/>
    <property type="match status" value="1"/>
</dbReference>
<dbReference type="SUPFAM" id="SSF56112">
    <property type="entry name" value="Protein kinase-like (PK-like)"/>
    <property type="match status" value="1"/>
</dbReference>
<dbReference type="CDD" id="cd20864">
    <property type="entry name" value="C1_MRCKalpha"/>
    <property type="match status" value="1"/>
</dbReference>
<dbReference type="PROSITE" id="PS00479">
    <property type="entry name" value="ZF_DAG_PE_1"/>
    <property type="match status" value="1"/>
</dbReference>
<keyword evidence="10" id="KW-0479">Metal-binding</keyword>
<feature type="compositionally biased region" description="Basic and acidic residues" evidence="24">
    <location>
        <begin position="642"/>
        <end position="654"/>
    </location>
</feature>
<dbReference type="InterPro" id="IPR002219">
    <property type="entry name" value="PKC_DAG/PE"/>
</dbReference>
<keyword evidence="6" id="KW-0963">Cytoplasm</keyword>
<protein>
    <recommendedName>
        <fullName evidence="20">Serine/threonine-protein kinase MRCK alpha</fullName>
        <ecNumber evidence="5">2.7.11.1</ecNumber>
    </recommendedName>
    <alternativeName>
        <fullName evidence="21">CDC42-binding protein kinase alpha</fullName>
    </alternativeName>
</protein>
<evidence type="ECO:0000256" key="15">
    <source>
        <dbReference type="ARBA" id="ARBA00022840"/>
    </source>
</evidence>
<feature type="non-terminal residue" evidence="31">
    <location>
        <position position="1"/>
    </location>
</feature>
<dbReference type="SMART" id="SM00036">
    <property type="entry name" value="CNH"/>
    <property type="match status" value="1"/>
</dbReference>
<dbReference type="GO" id="GO:0008270">
    <property type="term" value="F:zinc ion binding"/>
    <property type="evidence" value="ECO:0007669"/>
    <property type="project" value="UniProtKB-KW"/>
</dbReference>
<dbReference type="PANTHER" id="PTHR22988:SF31">
    <property type="entry name" value="SERINE_THREONINE-PROTEIN KINASE MRCK ALPHA"/>
    <property type="match status" value="1"/>
</dbReference>
<feature type="compositionally biased region" description="Low complexity" evidence="24">
    <location>
        <begin position="1663"/>
        <end position="1679"/>
    </location>
</feature>
<dbReference type="SMART" id="SM00233">
    <property type="entry name" value="PH"/>
    <property type="match status" value="1"/>
</dbReference>
<dbReference type="GO" id="GO:0030027">
    <property type="term" value="C:lamellipodium"/>
    <property type="evidence" value="ECO:0007669"/>
    <property type="project" value="UniProtKB-SubCell"/>
</dbReference>
<keyword evidence="17" id="KW-0966">Cell projection</keyword>
<evidence type="ECO:0000256" key="6">
    <source>
        <dbReference type="ARBA" id="ARBA00022490"/>
    </source>
</evidence>
<dbReference type="PROSITE" id="PS50108">
    <property type="entry name" value="CRIB"/>
    <property type="match status" value="1"/>
</dbReference>
<dbReference type="PROSITE" id="PS50219">
    <property type="entry name" value="CNH"/>
    <property type="match status" value="1"/>
</dbReference>
<evidence type="ECO:0000259" key="29">
    <source>
        <dbReference type="PROSITE" id="PS50219"/>
    </source>
</evidence>
<dbReference type="PROSITE" id="PS00108">
    <property type="entry name" value="PROTEIN_KINASE_ST"/>
    <property type="match status" value="1"/>
</dbReference>
<dbReference type="InterPro" id="IPR017441">
    <property type="entry name" value="Protein_kinase_ATP_BS"/>
</dbReference>
<dbReference type="Proteomes" id="UP000575874">
    <property type="component" value="Unassembled WGS sequence"/>
</dbReference>
<keyword evidence="7" id="KW-0723">Serine/threonine-protein kinase</keyword>
<feature type="binding site" evidence="22">
    <location>
        <position position="106"/>
    </location>
    <ligand>
        <name>ATP</name>
        <dbReference type="ChEBI" id="CHEBI:30616"/>
    </ligand>
</feature>
<feature type="domain" description="Phorbol-ester/DAG-type" evidence="27">
    <location>
        <begin position="1011"/>
        <end position="1061"/>
    </location>
</feature>
<dbReference type="PROSITE" id="PS50081">
    <property type="entry name" value="ZF_DAG_PE_2"/>
    <property type="match status" value="1"/>
</dbReference>
<keyword evidence="8" id="KW-0597">Phosphoprotein</keyword>
<dbReference type="InterPro" id="IPR000719">
    <property type="entry name" value="Prot_kinase_dom"/>
</dbReference>
<comment type="catalytic activity">
    <reaction evidence="18">
        <text>L-threonyl-[protein] + ATP = O-phospho-L-threonyl-[protein] + ADP + H(+)</text>
        <dbReference type="Rhea" id="RHEA:46608"/>
        <dbReference type="Rhea" id="RHEA-COMP:11060"/>
        <dbReference type="Rhea" id="RHEA-COMP:11605"/>
        <dbReference type="ChEBI" id="CHEBI:15378"/>
        <dbReference type="ChEBI" id="CHEBI:30013"/>
        <dbReference type="ChEBI" id="CHEBI:30616"/>
        <dbReference type="ChEBI" id="CHEBI:61977"/>
        <dbReference type="ChEBI" id="CHEBI:456216"/>
        <dbReference type="EC" id="2.7.11.1"/>
    </reaction>
</comment>
<keyword evidence="32" id="KW-1185">Reference proteome</keyword>
<dbReference type="EMBL" id="VZSI01000118">
    <property type="protein sequence ID" value="NWY18743.1"/>
    <property type="molecule type" value="Genomic_DNA"/>
</dbReference>
<evidence type="ECO:0000256" key="22">
    <source>
        <dbReference type="PROSITE-ProRule" id="PRU10141"/>
    </source>
</evidence>
<evidence type="ECO:0000256" key="14">
    <source>
        <dbReference type="ARBA" id="ARBA00022833"/>
    </source>
</evidence>
<feature type="region of interest" description="Disordered" evidence="24">
    <location>
        <begin position="551"/>
        <end position="571"/>
    </location>
</feature>
<comment type="cofactor">
    <cofactor evidence="1">
        <name>Mg(2+)</name>
        <dbReference type="ChEBI" id="CHEBI:18420"/>
    </cofactor>
</comment>
<dbReference type="SMART" id="SM00133">
    <property type="entry name" value="S_TK_X"/>
    <property type="match status" value="1"/>
</dbReference>
<evidence type="ECO:0000259" key="27">
    <source>
        <dbReference type="PROSITE" id="PS50081"/>
    </source>
</evidence>
<dbReference type="InterPro" id="IPR001180">
    <property type="entry name" value="CNH_dom"/>
</dbReference>
<dbReference type="FunFam" id="1.20.5.340:FF:000010">
    <property type="entry name" value="Non-specific serine/threonine protein kinase"/>
    <property type="match status" value="1"/>
</dbReference>
<evidence type="ECO:0000256" key="12">
    <source>
        <dbReference type="ARBA" id="ARBA00022771"/>
    </source>
</evidence>
<dbReference type="Pfam" id="PF00433">
    <property type="entry name" value="Pkinase_C"/>
    <property type="match status" value="1"/>
</dbReference>
<dbReference type="InterPro" id="IPR017892">
    <property type="entry name" value="Pkinase_C"/>
</dbReference>
<name>A0A7K7CEC8_APHCE</name>
<keyword evidence="14" id="KW-0862">Zinc</keyword>
<comment type="catalytic activity">
    <reaction evidence="19">
        <text>L-seryl-[protein] + ATP = O-phospho-L-seryl-[protein] + ADP + H(+)</text>
        <dbReference type="Rhea" id="RHEA:17989"/>
        <dbReference type="Rhea" id="RHEA-COMP:9863"/>
        <dbReference type="Rhea" id="RHEA-COMP:11604"/>
        <dbReference type="ChEBI" id="CHEBI:15378"/>
        <dbReference type="ChEBI" id="CHEBI:29999"/>
        <dbReference type="ChEBI" id="CHEBI:30616"/>
        <dbReference type="ChEBI" id="CHEBI:83421"/>
        <dbReference type="ChEBI" id="CHEBI:456216"/>
        <dbReference type="EC" id="2.7.11.1"/>
    </reaction>
</comment>
<evidence type="ECO:0000313" key="32">
    <source>
        <dbReference type="Proteomes" id="UP000575874"/>
    </source>
</evidence>
<proteinExistence type="inferred from homology"/>
<feature type="coiled-coil region" evidence="23">
    <location>
        <begin position="914"/>
        <end position="941"/>
    </location>
</feature>
<feature type="region of interest" description="Disordered" evidence="24">
    <location>
        <begin position="638"/>
        <end position="683"/>
    </location>
</feature>
<dbReference type="PROSITE" id="PS50003">
    <property type="entry name" value="PH_DOMAIN"/>
    <property type="match status" value="1"/>
</dbReference>
<dbReference type="InterPro" id="IPR011009">
    <property type="entry name" value="Kinase-like_dom_sf"/>
</dbReference>
<dbReference type="InterPro" id="IPR011993">
    <property type="entry name" value="PH-like_dom_sf"/>
</dbReference>
<feature type="domain" description="CRIB" evidence="28">
    <location>
        <begin position="1570"/>
        <end position="1583"/>
    </location>
</feature>
<dbReference type="Gene3D" id="3.30.60.20">
    <property type="match status" value="1"/>
</dbReference>
<feature type="compositionally biased region" description="Low complexity" evidence="24">
    <location>
        <begin position="1624"/>
        <end position="1639"/>
    </location>
</feature>
<dbReference type="GO" id="GO:0005524">
    <property type="term" value="F:ATP binding"/>
    <property type="evidence" value="ECO:0007669"/>
    <property type="project" value="UniProtKB-UniRule"/>
</dbReference>
<dbReference type="InterPro" id="IPR008271">
    <property type="entry name" value="Ser/Thr_kinase_AS"/>
</dbReference>
<dbReference type="Pfam" id="PF25346">
    <property type="entry name" value="PH_MRCK"/>
    <property type="match status" value="1"/>
</dbReference>
<evidence type="ECO:0000259" key="30">
    <source>
        <dbReference type="PROSITE" id="PS51285"/>
    </source>
</evidence>
<evidence type="ECO:0000259" key="25">
    <source>
        <dbReference type="PROSITE" id="PS50003"/>
    </source>
</evidence>
<comment type="similarity">
    <text evidence="4">Belongs to the protein kinase superfamily. AGC Ser/Thr protein kinase family. DMPK subfamily.</text>
</comment>
<feature type="compositionally biased region" description="Basic and acidic residues" evidence="24">
    <location>
        <begin position="1681"/>
        <end position="1694"/>
    </location>
</feature>
<dbReference type="InterPro" id="IPR000961">
    <property type="entry name" value="AGC-kinase_C"/>
</dbReference>
<feature type="region of interest" description="Disordered" evidence="24">
    <location>
        <begin position="503"/>
        <end position="522"/>
    </location>
</feature>
<sequence>MSGEVRLKQLEQFILDGPTQTNGQCFSVETLLDILICLYDECNNSPLRREKNILEYLEWAKPFTSKVKQMRLHKEDFEILKVIGRGAFGEVAVVKLKNADKVFAMKILNKWEMLKRAETACFREERDVLVNGDNQWITTLHYAFQDENYLYLVMDYYVGGDLLTLLSKFEDRLPEDMARFYLAEMVIAIDSVHQLHYVHRDIKPDNILMDMNGHIRLADFGSCLKLMEDGTVQSSVAVGTPDYISPEILQAMEDGKGKYGPECDWWSLGVCMYEMLYGETPFYAESLVETYGKIMNHKERFQFPAQVTDVSESAKDLIRRLICSREHRLGQNGIEDFKNHPFFAGIDWDNIRNCEAPYIPEVSSPTDTSNFDVDDDCLKNSETMPPPSHTAFSGHHLPFVGFTYTSSCVLSDRSCLRLTAGPPSMDLDASIQRTLEDSLATEAYERRIRRLEQEKLELSRKLQESTQTVQALQYSTVDGPITASKDLEIKSLKEEIEKLKKQVTESGQLEQQLEEASTARRELDDASRQIKAFEKQVKTLKQEREDLNKELAESSDRLKSQAKELKDAHSQRKLAMQEFSEMNERLTDLHSQKQKLARQLRDKEEEMEVVMQKVESLRQELRRTERLKKELEVQAEAAAAEASKDRKLRERSEQYSKQLESEVEGLKQKQVGRSPGVSSIEHQQEITKLKADLEKKSVFYEEELSKREMMHANEIKSLKKELWDAERQQLALKKEIMVLKDKLEKTRRENQSEREEFETEFKQKYEREKILLTEENKKLTNELDKLTTMFERLSMNNRQLEEEMRDLADKKESVAHWEAQITEIIQWVSDEKDARGYLQALASKMTEELEALRNSSLGARATDMPWKMRRFAKLDMSARLELQSALDAEIRAKQAIQDELNKVKASCISTECKLQESEKKNMELLADIERLKKETEELRSEKGVKHQDSQNSFLAFLNAPTSALDQFELSPSCIPANKGRRVADHPPRSIHTPTMRTAYIGSGLSAPKPKAHQFVVKSFNTPTKCNQCTSLMVGLIRQGCTCEVCGFSCHVTCADKAPAVCPIPPEQTKGPLGIDPQKGIGTAYEGHVRVPKPAGVKKGWQRALAVICDFKLFLYDVAEGKASQPSVVVSQVIDMRDEEFSVSSVLASDVIHANRKDIPCIFRVTASQLSASSNKCSILILADGENEKSKWVGVLNELHRILKKNKLKDRSVYVPKEAYDSTLPLIKTTQSAAIIDHERIALGNEEGLFVVHVTKDEIIRVGDNKKVHQIELIPSEQLIAVISGRNRHVRLFPVAALDGRETEFYKLAETKGCQSIVSGHVRHGALTCLCVAMKRQVLCYELNQSKTRHKKIKEIQVQGNVQWMSIFSDRLCVGYQSGFLKYALHGEGSPYSLLHPDDHTLSFISQQPSDAICAVEISNKEYLLCFSSVGVYVDCQGRRSRQQELMWPATPSSCCYNAPYLSVYSENAIDIFDVNSMEWIQTIPLKKVRPLNTEGSLNLLGLETVRLIYFKNKMAEGDELVVPETSDNSRKQMVRNINNKRRYSFRVPEEERMQQRRSMLRDPEMRNKLISNPTNFNHIAHMGPGDGIQILKDLPMNLRPQESRTVFSGSVSIPSITKSRTEPGRSMSASSGLAARSSAQNGSALRREFSGGSYGAKRQPMASPSDGSLSSGGLDQGSDAPTRDYEREDSDSPRHSTASNSSNLSSPPSPVSPHKTKSLSLESSDHVSWDS</sequence>
<dbReference type="CDD" id="cd00132">
    <property type="entry name" value="CRIB"/>
    <property type="match status" value="1"/>
</dbReference>
<evidence type="ECO:0000256" key="3">
    <source>
        <dbReference type="ARBA" id="ARBA00004510"/>
    </source>
</evidence>
<evidence type="ECO:0000259" key="26">
    <source>
        <dbReference type="PROSITE" id="PS50011"/>
    </source>
</evidence>
<dbReference type="SMART" id="SM00285">
    <property type="entry name" value="PBD"/>
    <property type="match status" value="1"/>
</dbReference>
<comment type="subcellular location">
    <subcellularLocation>
        <location evidence="3">Cell projection</location>
        <location evidence="3">Lamellipodium</location>
    </subcellularLocation>
    <subcellularLocation>
        <location evidence="2">Cytoplasm</location>
    </subcellularLocation>
</comment>
<dbReference type="Pfam" id="PF15796">
    <property type="entry name" value="KELK"/>
    <property type="match status" value="1"/>
</dbReference>
<accession>A0A7K7CEC8</accession>
<dbReference type="CDD" id="cd05623">
    <property type="entry name" value="STKc_MRCK_alpha"/>
    <property type="match status" value="1"/>
</dbReference>
<evidence type="ECO:0000256" key="2">
    <source>
        <dbReference type="ARBA" id="ARBA00004496"/>
    </source>
</evidence>
<dbReference type="InterPro" id="IPR001849">
    <property type="entry name" value="PH_domain"/>
</dbReference>
<dbReference type="Gene3D" id="2.30.29.30">
    <property type="entry name" value="Pleckstrin-homology domain (PH domain)/Phosphotyrosine-binding domain (PTB)"/>
    <property type="match status" value="1"/>
</dbReference>
<gene>
    <name evidence="31" type="primary">Cdc42bpa</name>
    <name evidence="31" type="ORF">APHCOE_R08639</name>
</gene>
<dbReference type="InterPro" id="IPR026611">
    <property type="entry name" value="MRCK_alpha_cat"/>
</dbReference>
<feature type="compositionally biased region" description="Basic and acidic residues" evidence="24">
    <location>
        <begin position="551"/>
        <end position="570"/>
    </location>
</feature>
<dbReference type="Gene3D" id="1.20.5.340">
    <property type="match status" value="1"/>
</dbReference>
<feature type="coiled-coil region" evidence="23">
    <location>
        <begin position="715"/>
        <end position="820"/>
    </location>
</feature>
<dbReference type="Pfam" id="PF00780">
    <property type="entry name" value="CNH"/>
    <property type="match status" value="1"/>
</dbReference>
<keyword evidence="13 31" id="KW-0418">Kinase</keyword>
<keyword evidence="15 22" id="KW-0067">ATP-binding</keyword>
<organism evidence="31 32">
    <name type="scientific">Aphelocoma coerulescens</name>
    <name type="common">Florida scrub-jay</name>
    <name type="synonym">Corvus coerulescens</name>
    <dbReference type="NCBI Taxonomy" id="39617"/>
    <lineage>
        <taxon>Eukaryota</taxon>
        <taxon>Metazoa</taxon>
        <taxon>Chordata</taxon>
        <taxon>Craniata</taxon>
        <taxon>Vertebrata</taxon>
        <taxon>Euteleostomi</taxon>
        <taxon>Archelosauria</taxon>
        <taxon>Archosauria</taxon>
        <taxon>Dinosauria</taxon>
        <taxon>Saurischia</taxon>
        <taxon>Theropoda</taxon>
        <taxon>Coelurosauria</taxon>
        <taxon>Aves</taxon>
        <taxon>Neognathae</taxon>
        <taxon>Neoaves</taxon>
        <taxon>Telluraves</taxon>
        <taxon>Australaves</taxon>
        <taxon>Passeriformes</taxon>
        <taxon>Corvoidea</taxon>
        <taxon>Corvidae</taxon>
        <taxon>Aphelocoma</taxon>
    </lineage>
</organism>
<evidence type="ECO:0000256" key="7">
    <source>
        <dbReference type="ARBA" id="ARBA00022527"/>
    </source>
</evidence>
<dbReference type="InterPro" id="IPR057529">
    <property type="entry name" value="MRCK/ROCK_PH"/>
</dbReference>
<dbReference type="FunFam" id="1.10.510.10:FF:000014">
    <property type="entry name" value="Non-specific serine/threonine protein kinase"/>
    <property type="match status" value="1"/>
</dbReference>
<keyword evidence="16 23" id="KW-0175">Coiled coil</keyword>
<dbReference type="SMART" id="SM00220">
    <property type="entry name" value="S_TKc"/>
    <property type="match status" value="1"/>
</dbReference>
<evidence type="ECO:0000256" key="21">
    <source>
        <dbReference type="ARBA" id="ARBA00076683"/>
    </source>
</evidence>
<dbReference type="GO" id="GO:0004674">
    <property type="term" value="F:protein serine/threonine kinase activity"/>
    <property type="evidence" value="ECO:0007669"/>
    <property type="project" value="UniProtKB-KW"/>
</dbReference>
<dbReference type="InterPro" id="IPR014930">
    <property type="entry name" value="Myotonic_dystrophy_kinase_coil"/>
</dbReference>
<feature type="domain" description="PH" evidence="25">
    <location>
        <begin position="1081"/>
        <end position="1200"/>
    </location>
</feature>